<dbReference type="KEGG" id="nani:NCTC12227_01676"/>
<proteinExistence type="predicted"/>
<dbReference type="EC" id="2.4.1.57" evidence="3"/>
<keyword evidence="3" id="KW-0808">Transferase</keyword>
<gene>
    <name evidence="3" type="primary">pimA</name>
    <name evidence="3" type="ORF">NCTC12227_01676</name>
</gene>
<evidence type="ECO:0000313" key="3">
    <source>
        <dbReference type="EMBL" id="VEJ21909.1"/>
    </source>
</evidence>
<evidence type="ECO:0000313" key="4">
    <source>
        <dbReference type="Proteomes" id="UP000268229"/>
    </source>
</evidence>
<evidence type="ECO:0000259" key="2">
    <source>
        <dbReference type="Pfam" id="PF13439"/>
    </source>
</evidence>
<dbReference type="GO" id="GO:0016757">
    <property type="term" value="F:glycosyltransferase activity"/>
    <property type="evidence" value="ECO:0007669"/>
    <property type="project" value="UniProtKB-KW"/>
</dbReference>
<feature type="domain" description="Glycosyltransferase subfamily 4-like N-terminal" evidence="2">
    <location>
        <begin position="23"/>
        <end position="181"/>
    </location>
</feature>
<organism evidence="3 4">
    <name type="scientific">Neisseria animaloris</name>
    <dbReference type="NCBI Taxonomy" id="326522"/>
    <lineage>
        <taxon>Bacteria</taxon>
        <taxon>Pseudomonadati</taxon>
        <taxon>Pseudomonadota</taxon>
        <taxon>Betaproteobacteria</taxon>
        <taxon>Neisseriales</taxon>
        <taxon>Neisseriaceae</taxon>
        <taxon>Neisseria</taxon>
    </lineage>
</organism>
<dbReference type="PANTHER" id="PTHR12526:SF630">
    <property type="entry name" value="GLYCOSYLTRANSFERASE"/>
    <property type="match status" value="1"/>
</dbReference>
<dbReference type="InterPro" id="IPR001296">
    <property type="entry name" value="Glyco_trans_1"/>
</dbReference>
<dbReference type="Proteomes" id="UP000268229">
    <property type="component" value="Chromosome"/>
</dbReference>
<dbReference type="InterPro" id="IPR028098">
    <property type="entry name" value="Glyco_trans_4-like_N"/>
</dbReference>
<keyword evidence="4" id="KW-1185">Reference proteome</keyword>
<dbReference type="SUPFAM" id="SSF53756">
    <property type="entry name" value="UDP-Glycosyltransferase/glycogen phosphorylase"/>
    <property type="match status" value="1"/>
</dbReference>
<dbReference type="PANTHER" id="PTHR12526">
    <property type="entry name" value="GLYCOSYLTRANSFERASE"/>
    <property type="match status" value="1"/>
</dbReference>
<dbReference type="Pfam" id="PF00534">
    <property type="entry name" value="Glycos_transf_1"/>
    <property type="match status" value="1"/>
</dbReference>
<dbReference type="Gene3D" id="3.40.50.2000">
    <property type="entry name" value="Glycogen Phosphorylase B"/>
    <property type="match status" value="2"/>
</dbReference>
<keyword evidence="3" id="KW-0328">Glycosyltransferase</keyword>
<feature type="domain" description="Glycosyl transferase family 1" evidence="1">
    <location>
        <begin position="209"/>
        <end position="355"/>
    </location>
</feature>
<protein>
    <submittedName>
        <fullName evidence="3">Putative glycosyl transferase</fullName>
        <ecNumber evidence="3">2.4.1.57</ecNumber>
    </submittedName>
</protein>
<dbReference type="Pfam" id="PF13439">
    <property type="entry name" value="Glyco_transf_4"/>
    <property type="match status" value="1"/>
</dbReference>
<name>A0A3S4ZD69_9NEIS</name>
<accession>A0A3S4ZD69</accession>
<sequence length="388" mass="43619">MHVLIIPSWYPATRQDMNGIFFRQQAQALQHSGLKVGVIAPIFRSVRGEPASIFTGGYGIRSYVEKGVPTYVYKSMYFFPRTALDRNRWIKAGRKLFELYVRQHGKPDVIHAHCMNHAGILAHQIHAETQIPYVITEHSTTYARKLIRDWQWDAMHKAAEQCASRIAVSKDFKQLLEKEYRGLGWKYIPNILSANFEVPVDLSNKPSNADFTFCSVAHLQHKKGFDILLPAFAEALKKYPQLKLKIGGTGPEEGKLHQLAESLGLKGSVSFLGGLKSDEVLDLMYNSDAFVLPSRHETFGVVFIEALSQGLPVIATRCGGPESIVNDDNGLLIPSENRQALTEALVNLYENRRHYDAAVLRENCLKEFGEKSVTAQITAEYEQAVSNK</sequence>
<dbReference type="RefSeq" id="WP_126304962.1">
    <property type="nucleotide sequence ID" value="NZ_LR134516.1"/>
</dbReference>
<dbReference type="AlphaFoldDB" id="A0A3S4ZD69"/>
<dbReference type="EMBL" id="LR134516">
    <property type="protein sequence ID" value="VEJ21909.1"/>
    <property type="molecule type" value="Genomic_DNA"/>
</dbReference>
<reference evidence="3 4" key="1">
    <citation type="submission" date="2018-12" db="EMBL/GenBank/DDBJ databases">
        <authorList>
            <consortium name="Pathogen Informatics"/>
        </authorList>
    </citation>
    <scope>NUCLEOTIDE SEQUENCE [LARGE SCALE GENOMIC DNA]</scope>
    <source>
        <strain evidence="3 4">NCTC12227</strain>
    </source>
</reference>
<evidence type="ECO:0000259" key="1">
    <source>
        <dbReference type="Pfam" id="PF00534"/>
    </source>
</evidence>
<dbReference type="OrthoDB" id="509705at2"/>
<dbReference type="STRING" id="326522.BWD08_09865"/>